<dbReference type="GO" id="GO:0016887">
    <property type="term" value="F:ATP hydrolysis activity"/>
    <property type="evidence" value="ECO:0007669"/>
    <property type="project" value="InterPro"/>
</dbReference>
<dbReference type="PANTHER" id="PTHR42781">
    <property type="entry name" value="SPERMIDINE/PUTRESCINE IMPORT ATP-BINDING PROTEIN POTA"/>
    <property type="match status" value="1"/>
</dbReference>
<proteinExistence type="inferred from homology"/>
<dbReference type="InterPro" id="IPR027417">
    <property type="entry name" value="P-loop_NTPase"/>
</dbReference>
<keyword evidence="4 6" id="KW-0067">ATP-binding</keyword>
<dbReference type="InterPro" id="IPR017871">
    <property type="entry name" value="ABC_transporter-like_CS"/>
</dbReference>
<protein>
    <submittedName>
        <fullName evidence="6">ABC transporter ATP-binding protein</fullName>
    </submittedName>
</protein>
<dbReference type="Pfam" id="PF00005">
    <property type="entry name" value="ABC_tran"/>
    <property type="match status" value="1"/>
</dbReference>
<dbReference type="AlphaFoldDB" id="A0A9X2T6R6"/>
<dbReference type="GO" id="GO:0005524">
    <property type="term" value="F:ATP binding"/>
    <property type="evidence" value="ECO:0007669"/>
    <property type="project" value="UniProtKB-KW"/>
</dbReference>
<dbReference type="EMBL" id="JANTHZ010000002">
    <property type="protein sequence ID" value="MCS0495248.1"/>
    <property type="molecule type" value="Genomic_DNA"/>
</dbReference>
<reference evidence="6" key="1">
    <citation type="submission" date="2022-08" db="EMBL/GenBank/DDBJ databases">
        <authorList>
            <person name="Li F."/>
        </authorList>
    </citation>
    <scope>NUCLEOTIDE SEQUENCE</scope>
    <source>
        <strain evidence="6">MQZ15Z-1</strain>
    </source>
</reference>
<accession>A0A9X2T6R6</accession>
<dbReference type="RefSeq" id="WP_258732293.1">
    <property type="nucleotide sequence ID" value="NZ_JANTHZ010000002.1"/>
</dbReference>
<dbReference type="SUPFAM" id="SSF52540">
    <property type="entry name" value="P-loop containing nucleoside triphosphate hydrolases"/>
    <property type="match status" value="1"/>
</dbReference>
<gene>
    <name evidence="6" type="ORF">NVS89_09070</name>
</gene>
<dbReference type="PROSITE" id="PS00211">
    <property type="entry name" value="ABC_TRANSPORTER_1"/>
    <property type="match status" value="1"/>
</dbReference>
<evidence type="ECO:0000256" key="2">
    <source>
        <dbReference type="ARBA" id="ARBA00022448"/>
    </source>
</evidence>
<evidence type="ECO:0000256" key="3">
    <source>
        <dbReference type="ARBA" id="ARBA00022741"/>
    </source>
</evidence>
<comment type="similarity">
    <text evidence="1">Belongs to the ABC transporter superfamily.</text>
</comment>
<dbReference type="PROSITE" id="PS50893">
    <property type="entry name" value="ABC_TRANSPORTER_2"/>
    <property type="match status" value="1"/>
</dbReference>
<keyword evidence="2" id="KW-0813">Transport</keyword>
<dbReference type="InterPro" id="IPR003439">
    <property type="entry name" value="ABC_transporter-like_ATP-bd"/>
</dbReference>
<evidence type="ECO:0000259" key="5">
    <source>
        <dbReference type="PROSITE" id="PS50893"/>
    </source>
</evidence>
<evidence type="ECO:0000313" key="7">
    <source>
        <dbReference type="Proteomes" id="UP001151088"/>
    </source>
</evidence>
<feature type="domain" description="ABC transporter" evidence="5">
    <location>
        <begin position="4"/>
        <end position="241"/>
    </location>
</feature>
<dbReference type="InterPro" id="IPR003593">
    <property type="entry name" value="AAA+_ATPase"/>
</dbReference>
<dbReference type="Proteomes" id="UP001151088">
    <property type="component" value="Unassembled WGS sequence"/>
</dbReference>
<evidence type="ECO:0000256" key="4">
    <source>
        <dbReference type="ARBA" id="ARBA00022840"/>
    </source>
</evidence>
<sequence length="278" mass="30907">MTKIVIDNVWKEYDDRVVLERVNLALDDHEFLVIIGPSGVGKTTLLRLLLSQETPTRGRILIDGEPIAPEPTADRGVVFQRYSVFPHKTVLGNVMLGPQWAASPVLGRLFGARRRALEARAMGLLERVGLADSADKYPAQLSGGMQQRLALAQALIMKPKVLLLDEPFGALDPGTRKSMHELVHELWEENEMTIVMVTHDLSEAFLLGTRVIAVDRPRTDPQAPERFGATIASDFEAKIRAVRDSHRFESEREKLRLTLVSSHDLPADGPAVRALVKD</sequence>
<dbReference type="PANTHER" id="PTHR42781:SF4">
    <property type="entry name" value="SPERMIDINE_PUTRESCINE IMPORT ATP-BINDING PROTEIN POTA"/>
    <property type="match status" value="1"/>
</dbReference>
<organism evidence="6 7">
    <name type="scientific">Ancylobacter mangrovi</name>
    <dbReference type="NCBI Taxonomy" id="2972472"/>
    <lineage>
        <taxon>Bacteria</taxon>
        <taxon>Pseudomonadati</taxon>
        <taxon>Pseudomonadota</taxon>
        <taxon>Alphaproteobacteria</taxon>
        <taxon>Hyphomicrobiales</taxon>
        <taxon>Xanthobacteraceae</taxon>
        <taxon>Ancylobacter</taxon>
    </lineage>
</organism>
<dbReference type="CDD" id="cd03293">
    <property type="entry name" value="ABC_NrtD_SsuB_transporters"/>
    <property type="match status" value="1"/>
</dbReference>
<keyword evidence="3" id="KW-0547">Nucleotide-binding</keyword>
<evidence type="ECO:0000256" key="1">
    <source>
        <dbReference type="ARBA" id="ARBA00005417"/>
    </source>
</evidence>
<dbReference type="InterPro" id="IPR050093">
    <property type="entry name" value="ABC_SmlMolc_Importer"/>
</dbReference>
<dbReference type="Gene3D" id="3.40.50.300">
    <property type="entry name" value="P-loop containing nucleotide triphosphate hydrolases"/>
    <property type="match status" value="1"/>
</dbReference>
<keyword evidence="7" id="KW-1185">Reference proteome</keyword>
<comment type="caution">
    <text evidence="6">The sequence shown here is derived from an EMBL/GenBank/DDBJ whole genome shotgun (WGS) entry which is preliminary data.</text>
</comment>
<dbReference type="SMART" id="SM00382">
    <property type="entry name" value="AAA"/>
    <property type="match status" value="1"/>
</dbReference>
<name>A0A9X2T6R6_9HYPH</name>
<evidence type="ECO:0000313" key="6">
    <source>
        <dbReference type="EMBL" id="MCS0495248.1"/>
    </source>
</evidence>